<evidence type="ECO:0000256" key="1">
    <source>
        <dbReference type="ARBA" id="ARBA00004162"/>
    </source>
</evidence>
<comment type="similarity">
    <text evidence="9 10">Belongs to the ComGC family.</text>
</comment>
<dbReference type="GO" id="GO:0005886">
    <property type="term" value="C:plasma membrane"/>
    <property type="evidence" value="ECO:0007669"/>
    <property type="project" value="UniProtKB-SubCell"/>
</dbReference>
<dbReference type="Proteomes" id="UP000425411">
    <property type="component" value="Chromosome"/>
</dbReference>
<keyword evidence="6 10" id="KW-1133">Transmembrane helix</keyword>
<comment type="function">
    <text evidence="10">Required for transformation and DNA binding.</text>
</comment>
<accession>A0A2X4N4R9</accession>
<evidence type="ECO:0000256" key="8">
    <source>
        <dbReference type="ARBA" id="ARBA00023287"/>
    </source>
</evidence>
<evidence type="ECO:0000256" key="10">
    <source>
        <dbReference type="PIRNR" id="PIRNR029928"/>
    </source>
</evidence>
<dbReference type="NCBIfam" id="NF040999">
    <property type="entry name" value="pilin_ComGC"/>
    <property type="match status" value="1"/>
</dbReference>
<evidence type="ECO:0000313" key="12">
    <source>
        <dbReference type="Proteomes" id="UP000425411"/>
    </source>
</evidence>
<reference evidence="11 12" key="1">
    <citation type="submission" date="2019-11" db="EMBL/GenBank/DDBJ databases">
        <title>FDA dAtabase for Regulatory Grade micrObial Sequences (FDA-ARGOS): Supporting development and validation of Infectious Disease Dx tests.</title>
        <authorList>
            <person name="Turner S."/>
            <person name="Byrd R."/>
            <person name="Tallon L."/>
            <person name="Sadzewicz L."/>
            <person name="Vavikolanu K."/>
            <person name="Mehta A."/>
            <person name="Aluvathingal J."/>
            <person name="Nadendla S."/>
            <person name="Myers T."/>
            <person name="Yan Y."/>
            <person name="Sichtig H."/>
        </authorList>
    </citation>
    <scope>NUCLEOTIDE SEQUENCE [LARGE SCALE GENOMIC DNA]</scope>
    <source>
        <strain evidence="11 12">FDAARGOS_741</strain>
    </source>
</reference>
<dbReference type="AlphaFoldDB" id="A0A2X4N4R9"/>
<keyword evidence="4" id="KW-0488">Methylation</keyword>
<dbReference type="GeneID" id="93207670"/>
<comment type="subunit">
    <text evidence="10">Homodimer.</text>
</comment>
<evidence type="ECO:0000256" key="9">
    <source>
        <dbReference type="ARBA" id="ARBA00043982"/>
    </source>
</evidence>
<feature type="transmembrane region" description="Helical" evidence="10">
    <location>
        <begin position="12"/>
        <end position="34"/>
    </location>
</feature>
<comment type="subcellular location">
    <subcellularLocation>
        <location evidence="1">Cell membrane</location>
        <topology evidence="1">Single-pass membrane protein</topology>
    </subcellularLocation>
    <subcellularLocation>
        <location evidence="2">Cell surface</location>
    </subcellularLocation>
</comment>
<dbReference type="Gene3D" id="3.30.700.10">
    <property type="entry name" value="Glycoprotein, Type 4 Pilin"/>
    <property type="match status" value="1"/>
</dbReference>
<name>A0A2X4N4R9_9BACL</name>
<dbReference type="PIRSF" id="PIRSF029928">
    <property type="entry name" value="Late_competence_ComGC"/>
    <property type="match status" value="1"/>
</dbReference>
<dbReference type="GO" id="GO:0030420">
    <property type="term" value="P:establishment of competence for transformation"/>
    <property type="evidence" value="ECO:0007669"/>
    <property type="project" value="UniProtKB-UniRule"/>
</dbReference>
<dbReference type="InterPro" id="IPR045584">
    <property type="entry name" value="Pilin-like"/>
</dbReference>
<organism evidence="11 12">
    <name type="scientific">Gemella morbillorum</name>
    <dbReference type="NCBI Taxonomy" id="29391"/>
    <lineage>
        <taxon>Bacteria</taxon>
        <taxon>Bacillati</taxon>
        <taxon>Bacillota</taxon>
        <taxon>Bacilli</taxon>
        <taxon>Bacillales</taxon>
        <taxon>Gemellaceae</taxon>
        <taxon>Gemella</taxon>
    </lineage>
</organism>
<dbReference type="InterPro" id="IPR016940">
    <property type="entry name" value="ComGC"/>
</dbReference>
<keyword evidence="3 10" id="KW-1003">Cell membrane</keyword>
<evidence type="ECO:0000256" key="5">
    <source>
        <dbReference type="ARBA" id="ARBA00022692"/>
    </source>
</evidence>
<evidence type="ECO:0000256" key="3">
    <source>
        <dbReference type="ARBA" id="ARBA00022475"/>
    </source>
</evidence>
<dbReference type="InterPro" id="IPR012902">
    <property type="entry name" value="N_methyl_site"/>
</dbReference>
<dbReference type="RefSeq" id="WP_111743219.1">
    <property type="nucleotide sequence ID" value="NZ_CAXSSU010000001.1"/>
</dbReference>
<evidence type="ECO:0000256" key="2">
    <source>
        <dbReference type="ARBA" id="ARBA00004241"/>
    </source>
</evidence>
<evidence type="ECO:0000256" key="4">
    <source>
        <dbReference type="ARBA" id="ARBA00022481"/>
    </source>
</evidence>
<evidence type="ECO:0000256" key="7">
    <source>
        <dbReference type="ARBA" id="ARBA00023136"/>
    </source>
</evidence>
<keyword evidence="7 10" id="KW-0472">Membrane</keyword>
<evidence type="ECO:0000256" key="6">
    <source>
        <dbReference type="ARBA" id="ARBA00022989"/>
    </source>
</evidence>
<dbReference type="Pfam" id="PF07963">
    <property type="entry name" value="N_methyl"/>
    <property type="match status" value="1"/>
</dbReference>
<proteinExistence type="inferred from homology"/>
<protein>
    <recommendedName>
        <fullName evidence="10">ComG operon protein 3</fullName>
    </recommendedName>
</protein>
<gene>
    <name evidence="11" type="ORF">FOC49_05310</name>
</gene>
<dbReference type="EMBL" id="CP046314">
    <property type="protein sequence ID" value="QGS09329.1"/>
    <property type="molecule type" value="Genomic_DNA"/>
</dbReference>
<keyword evidence="10" id="KW-0813">Transport</keyword>
<sequence length="110" mass="12334">MEKILKKLKKKDGFTLIEMLIVLFIIAILLILIIPNITKNIDTAKDKSSEAYEKTVQSQVTAYEINEKDSNVTFEKLVEKHYLDGPVEKASTAPNGKKIVISNGKATLQK</sequence>
<keyword evidence="5 10" id="KW-0812">Transmembrane</keyword>
<dbReference type="NCBIfam" id="TIGR02532">
    <property type="entry name" value="IV_pilin_GFxxxE"/>
    <property type="match status" value="1"/>
</dbReference>
<keyword evidence="8 10" id="KW-0178">Competence</keyword>
<dbReference type="SUPFAM" id="SSF54523">
    <property type="entry name" value="Pili subunits"/>
    <property type="match status" value="1"/>
</dbReference>
<dbReference type="GO" id="GO:0009986">
    <property type="term" value="C:cell surface"/>
    <property type="evidence" value="ECO:0007669"/>
    <property type="project" value="UniProtKB-SubCell"/>
</dbReference>
<keyword evidence="12" id="KW-1185">Reference proteome</keyword>
<dbReference type="OrthoDB" id="1798043at2"/>
<evidence type="ECO:0000313" key="11">
    <source>
        <dbReference type="EMBL" id="QGS09329.1"/>
    </source>
</evidence>